<comment type="caution">
    <text evidence="2">The sequence shown here is derived from an EMBL/GenBank/DDBJ whole genome shotgun (WGS) entry which is preliminary data.</text>
</comment>
<proteinExistence type="predicted"/>
<dbReference type="EMBL" id="JABBWM010000044">
    <property type="protein sequence ID" value="KAG2103399.1"/>
    <property type="molecule type" value="Genomic_DNA"/>
</dbReference>
<evidence type="ECO:0000313" key="2">
    <source>
        <dbReference type="EMBL" id="KAG2103399.1"/>
    </source>
</evidence>
<evidence type="ECO:0000313" key="3">
    <source>
        <dbReference type="Proteomes" id="UP000823399"/>
    </source>
</evidence>
<accession>A0A9P7F2Y8</accession>
<gene>
    <name evidence="2" type="ORF">F5147DRAFT_580487</name>
</gene>
<dbReference type="GeneID" id="64693807"/>
<protein>
    <submittedName>
        <fullName evidence="2">Uncharacterized protein</fullName>
    </submittedName>
</protein>
<feature type="region of interest" description="Disordered" evidence="1">
    <location>
        <begin position="19"/>
        <end position="42"/>
    </location>
</feature>
<dbReference type="OrthoDB" id="2647536at2759"/>
<dbReference type="AlphaFoldDB" id="A0A9P7F2Y8"/>
<sequence>MERAIRLFVNGHMLLGDIDTSGNGRGNKTPLDVNPSTGNQSSVPLAFSEANWGAHTRAYMASITRLPDSVLIRNSELAQSLATKRCGGARMDVDEESGDERAFIF</sequence>
<evidence type="ECO:0000256" key="1">
    <source>
        <dbReference type="SAM" id="MobiDB-lite"/>
    </source>
</evidence>
<reference evidence="2" key="1">
    <citation type="journal article" date="2020" name="New Phytol.">
        <title>Comparative genomics reveals dynamic genome evolution in host specialist ectomycorrhizal fungi.</title>
        <authorList>
            <person name="Lofgren L.A."/>
            <person name="Nguyen N.H."/>
            <person name="Vilgalys R."/>
            <person name="Ruytinx J."/>
            <person name="Liao H.L."/>
            <person name="Branco S."/>
            <person name="Kuo A."/>
            <person name="LaButti K."/>
            <person name="Lipzen A."/>
            <person name="Andreopoulos W."/>
            <person name="Pangilinan J."/>
            <person name="Riley R."/>
            <person name="Hundley H."/>
            <person name="Na H."/>
            <person name="Barry K."/>
            <person name="Grigoriev I.V."/>
            <person name="Stajich J.E."/>
            <person name="Kennedy P.G."/>
        </authorList>
    </citation>
    <scope>NUCLEOTIDE SEQUENCE</scope>
    <source>
        <strain evidence="2">FC423</strain>
    </source>
</reference>
<dbReference type="Proteomes" id="UP000823399">
    <property type="component" value="Unassembled WGS sequence"/>
</dbReference>
<keyword evidence="3" id="KW-1185">Reference proteome</keyword>
<name>A0A9P7F2Y8_9AGAM</name>
<dbReference type="RefSeq" id="XP_041290493.1">
    <property type="nucleotide sequence ID" value="XM_041431548.1"/>
</dbReference>
<organism evidence="2 3">
    <name type="scientific">Suillus discolor</name>
    <dbReference type="NCBI Taxonomy" id="1912936"/>
    <lineage>
        <taxon>Eukaryota</taxon>
        <taxon>Fungi</taxon>
        <taxon>Dikarya</taxon>
        <taxon>Basidiomycota</taxon>
        <taxon>Agaricomycotina</taxon>
        <taxon>Agaricomycetes</taxon>
        <taxon>Agaricomycetidae</taxon>
        <taxon>Boletales</taxon>
        <taxon>Suillineae</taxon>
        <taxon>Suillaceae</taxon>
        <taxon>Suillus</taxon>
    </lineage>
</organism>